<comment type="subcellular location">
    <subcellularLocation>
        <location evidence="1">Cell membrane</location>
        <topology evidence="1">Multi-pass membrane protein</topology>
    </subcellularLocation>
</comment>
<proteinExistence type="inferred from homology"/>
<evidence type="ECO:0000256" key="3">
    <source>
        <dbReference type="ARBA" id="ARBA00022475"/>
    </source>
</evidence>
<evidence type="ECO:0000256" key="8">
    <source>
        <dbReference type="SAM" id="Phobius"/>
    </source>
</evidence>
<comment type="similarity">
    <text evidence="2">Belongs to the DoxX family.</text>
</comment>
<evidence type="ECO:0000313" key="10">
    <source>
        <dbReference type="Proteomes" id="UP001165283"/>
    </source>
</evidence>
<sequence length="203" mass="20962">MSSTGQTRPFDIGSLGGAEPPVIPDRDRADGRRPVAWNGSADIGLLVLRFVIGGLFFAHGAQKVIGMWGGLGPAATAENLRGYGFVAQADALAWALGIAEMAAGAFVVLGLLTPLAAAGLVSIKIVAVAVKWGTVPLYAAAAPDALEIDLLLGGGALALLFTGAGRVALDRGRTWQRRPLPYSWLCLVIAVGIAAVVYYLLRG</sequence>
<evidence type="ECO:0000256" key="5">
    <source>
        <dbReference type="ARBA" id="ARBA00022989"/>
    </source>
</evidence>
<feature type="transmembrane region" description="Helical" evidence="8">
    <location>
        <begin position="35"/>
        <end position="60"/>
    </location>
</feature>
<dbReference type="RefSeq" id="WP_252445653.1">
    <property type="nucleotide sequence ID" value="NZ_JAGSOV010000079.1"/>
</dbReference>
<dbReference type="EMBL" id="JAGSOV010000079">
    <property type="protein sequence ID" value="MCO1660250.1"/>
    <property type="molecule type" value="Genomic_DNA"/>
</dbReference>
<evidence type="ECO:0000256" key="2">
    <source>
        <dbReference type="ARBA" id="ARBA00006679"/>
    </source>
</evidence>
<evidence type="ECO:0000313" key="9">
    <source>
        <dbReference type="EMBL" id="MCO1660250.1"/>
    </source>
</evidence>
<keyword evidence="4 8" id="KW-0812">Transmembrane</keyword>
<dbReference type="InterPro" id="IPR051907">
    <property type="entry name" value="DoxX-like_oxidoreductase"/>
</dbReference>
<dbReference type="InterPro" id="IPR032808">
    <property type="entry name" value="DoxX"/>
</dbReference>
<evidence type="ECO:0000256" key="4">
    <source>
        <dbReference type="ARBA" id="ARBA00022692"/>
    </source>
</evidence>
<dbReference type="Pfam" id="PF07681">
    <property type="entry name" value="DoxX"/>
    <property type="match status" value="1"/>
</dbReference>
<evidence type="ECO:0000256" key="7">
    <source>
        <dbReference type="SAM" id="MobiDB-lite"/>
    </source>
</evidence>
<evidence type="ECO:0000256" key="6">
    <source>
        <dbReference type="ARBA" id="ARBA00023136"/>
    </source>
</evidence>
<feature type="transmembrane region" description="Helical" evidence="8">
    <location>
        <begin position="150"/>
        <end position="169"/>
    </location>
</feature>
<protein>
    <submittedName>
        <fullName evidence="9">DoxX family protein</fullName>
    </submittedName>
</protein>
<dbReference type="PANTHER" id="PTHR33452:SF1">
    <property type="entry name" value="INNER MEMBRANE PROTEIN YPHA-RELATED"/>
    <property type="match status" value="1"/>
</dbReference>
<keyword evidence="10" id="KW-1185">Reference proteome</keyword>
<keyword evidence="3" id="KW-1003">Cell membrane</keyword>
<comment type="caution">
    <text evidence="9">The sequence shown here is derived from an EMBL/GenBank/DDBJ whole genome shotgun (WGS) entry which is preliminary data.</text>
</comment>
<accession>A0ABT1AB29</accession>
<evidence type="ECO:0000256" key="1">
    <source>
        <dbReference type="ARBA" id="ARBA00004651"/>
    </source>
</evidence>
<feature type="region of interest" description="Disordered" evidence="7">
    <location>
        <begin position="1"/>
        <end position="30"/>
    </location>
</feature>
<organism evidence="9 10">
    <name type="scientific">Pseudonocardia humida</name>
    <dbReference type="NCBI Taxonomy" id="2800819"/>
    <lineage>
        <taxon>Bacteria</taxon>
        <taxon>Bacillati</taxon>
        <taxon>Actinomycetota</taxon>
        <taxon>Actinomycetes</taxon>
        <taxon>Pseudonocardiales</taxon>
        <taxon>Pseudonocardiaceae</taxon>
        <taxon>Pseudonocardia</taxon>
    </lineage>
</organism>
<gene>
    <name evidence="9" type="ORF">KDL28_34840</name>
</gene>
<keyword evidence="5 8" id="KW-1133">Transmembrane helix</keyword>
<reference evidence="9" key="1">
    <citation type="submission" date="2021-04" db="EMBL/GenBank/DDBJ databases">
        <title>Pseudonocardia sp. nov., isolated from sandy soil of mangrove forest.</title>
        <authorList>
            <person name="Zan Z."/>
            <person name="Huang R."/>
            <person name="Liu W."/>
        </authorList>
    </citation>
    <scope>NUCLEOTIDE SEQUENCE</scope>
    <source>
        <strain evidence="9">S2-4</strain>
    </source>
</reference>
<keyword evidence="6 8" id="KW-0472">Membrane</keyword>
<name>A0ABT1AB29_9PSEU</name>
<dbReference type="Proteomes" id="UP001165283">
    <property type="component" value="Unassembled WGS sequence"/>
</dbReference>
<dbReference type="PANTHER" id="PTHR33452">
    <property type="entry name" value="OXIDOREDUCTASE CATD-RELATED"/>
    <property type="match status" value="1"/>
</dbReference>
<feature type="transmembrane region" description="Helical" evidence="8">
    <location>
        <begin position="181"/>
        <end position="201"/>
    </location>
</feature>
<feature type="transmembrane region" description="Helical" evidence="8">
    <location>
        <begin position="106"/>
        <end position="130"/>
    </location>
</feature>